<feature type="domain" description="HTH deoR-type" evidence="4">
    <location>
        <begin position="3"/>
        <end position="58"/>
    </location>
</feature>
<sequence>MLFSQRRETIMRTVRLHGAVRVAEIAERLHVSQMTVRRDINLLAEEGLVVRVHGGATLPARKGAATEQRPTPDGLGGKLVLGMVVPAATRYHRQVVQGAREAAEALGARLSLGVSRYDLHEDRVQADRLVESGIDGLLLTPSAHLGEAAGSLSWISRLPVPVTIVERRRDPRVGLDTSDYVASDHELGALSAVRHLHDLGHRRIALVCNKTPSSSWIVRGLDAATELLGLPRDVPRVLVSADSDQITVDARLDEAVAAGASAVLAHPDYNAITLVETVTERGMAIPGDLAIIAYDDTLAAHADIPLTAVEPPRSDVGRTAVGLLVRRLNEGPAHPSQQTLLAPRVNVRASTAPWTSNA</sequence>
<keyword evidence="1" id="KW-0805">Transcription regulation</keyword>
<dbReference type="PROSITE" id="PS51000">
    <property type="entry name" value="HTH_DEOR_2"/>
    <property type="match status" value="1"/>
</dbReference>
<accession>A0ABY3WFY8</accession>
<dbReference type="EMBL" id="CP071872">
    <property type="protein sequence ID" value="UNM10312.1"/>
    <property type="molecule type" value="Genomic_DNA"/>
</dbReference>
<gene>
    <name evidence="5" type="ORF">J4032_01225</name>
</gene>
<protein>
    <submittedName>
        <fullName evidence="5">DeoR/GlpR family transcriptional regulator</fullName>
    </submittedName>
</protein>
<dbReference type="Proteomes" id="UP000828924">
    <property type="component" value="Chromosome"/>
</dbReference>
<evidence type="ECO:0000256" key="1">
    <source>
        <dbReference type="ARBA" id="ARBA00023015"/>
    </source>
</evidence>
<organism evidence="5 6">
    <name type="scientific">Streptomyces formicae</name>
    <dbReference type="NCBI Taxonomy" id="1616117"/>
    <lineage>
        <taxon>Bacteria</taxon>
        <taxon>Bacillati</taxon>
        <taxon>Actinomycetota</taxon>
        <taxon>Actinomycetes</taxon>
        <taxon>Kitasatosporales</taxon>
        <taxon>Streptomycetaceae</taxon>
        <taxon>Streptomyces</taxon>
    </lineage>
</organism>
<dbReference type="InterPro" id="IPR001034">
    <property type="entry name" value="DeoR_HTH"/>
</dbReference>
<dbReference type="PANTHER" id="PTHR30146">
    <property type="entry name" value="LACI-RELATED TRANSCRIPTIONAL REPRESSOR"/>
    <property type="match status" value="1"/>
</dbReference>
<dbReference type="InterPro" id="IPR018356">
    <property type="entry name" value="Tscrpt_reg_HTH_DeoR_CS"/>
</dbReference>
<dbReference type="Pfam" id="PF08220">
    <property type="entry name" value="HTH_DeoR"/>
    <property type="match status" value="1"/>
</dbReference>
<dbReference type="PANTHER" id="PTHR30146:SF155">
    <property type="entry name" value="ALANINE RACEMASE"/>
    <property type="match status" value="1"/>
</dbReference>
<evidence type="ECO:0000256" key="2">
    <source>
        <dbReference type="ARBA" id="ARBA00023125"/>
    </source>
</evidence>
<evidence type="ECO:0000313" key="5">
    <source>
        <dbReference type="EMBL" id="UNM10312.1"/>
    </source>
</evidence>
<dbReference type="InterPro" id="IPR046335">
    <property type="entry name" value="LacI/GalR-like_sensor"/>
</dbReference>
<keyword evidence="3" id="KW-0804">Transcription</keyword>
<keyword evidence="2" id="KW-0238">DNA-binding</keyword>
<proteinExistence type="predicted"/>
<keyword evidence="6" id="KW-1185">Reference proteome</keyword>
<evidence type="ECO:0000256" key="3">
    <source>
        <dbReference type="ARBA" id="ARBA00023163"/>
    </source>
</evidence>
<dbReference type="SMART" id="SM00420">
    <property type="entry name" value="HTH_DEOR"/>
    <property type="match status" value="1"/>
</dbReference>
<name>A0ABY3WFY8_9ACTN</name>
<dbReference type="RefSeq" id="WP_242328812.1">
    <property type="nucleotide sequence ID" value="NZ_CP071872.1"/>
</dbReference>
<reference evidence="5 6" key="1">
    <citation type="submission" date="2021-03" db="EMBL/GenBank/DDBJ databases">
        <title>Complete genome of Streptomyces formicae strain 1H-GS9 (DSM 100524).</title>
        <authorList>
            <person name="Atanasov K.E."/>
            <person name="Altabella T."/>
            <person name="Ferrer A."/>
        </authorList>
    </citation>
    <scope>NUCLEOTIDE SEQUENCE [LARGE SCALE GENOMIC DNA]</scope>
    <source>
        <strain evidence="5 6">1H-GS9</strain>
    </source>
</reference>
<dbReference type="Pfam" id="PF13377">
    <property type="entry name" value="Peripla_BP_3"/>
    <property type="match status" value="1"/>
</dbReference>
<evidence type="ECO:0000313" key="6">
    <source>
        <dbReference type="Proteomes" id="UP000828924"/>
    </source>
</evidence>
<dbReference type="PROSITE" id="PS00894">
    <property type="entry name" value="HTH_DEOR_1"/>
    <property type="match status" value="1"/>
</dbReference>
<evidence type="ECO:0000259" key="4">
    <source>
        <dbReference type="PROSITE" id="PS51000"/>
    </source>
</evidence>